<dbReference type="PRINTS" id="PR00149">
    <property type="entry name" value="FUMRATELYASE"/>
</dbReference>
<dbReference type="PANTHER" id="PTHR43172">
    <property type="entry name" value="ADENYLOSUCCINATE LYASE"/>
    <property type="match status" value="1"/>
</dbReference>
<dbReference type="PANTHER" id="PTHR43172:SF2">
    <property type="entry name" value="ADENYLOSUCCINATE LYASE C-TERMINAL DOMAIN-CONTAINING PROTEIN"/>
    <property type="match status" value="1"/>
</dbReference>
<evidence type="ECO:0000259" key="2">
    <source>
        <dbReference type="Pfam" id="PF00206"/>
    </source>
</evidence>
<comment type="caution">
    <text evidence="3">The sequence shown here is derived from an EMBL/GenBank/DDBJ whole genome shotgun (WGS) entry which is preliminary data.</text>
</comment>
<dbReference type="AlphaFoldDB" id="A0A178HXX0"/>
<keyword evidence="4" id="KW-1185">Reference proteome</keyword>
<dbReference type="SUPFAM" id="SSF48557">
    <property type="entry name" value="L-aspartase-like"/>
    <property type="match status" value="1"/>
</dbReference>
<dbReference type="GO" id="GO:0016853">
    <property type="term" value="F:isomerase activity"/>
    <property type="evidence" value="ECO:0007669"/>
    <property type="project" value="UniProtKB-KW"/>
</dbReference>
<evidence type="ECO:0000313" key="3">
    <source>
        <dbReference type="EMBL" id="OAM77497.1"/>
    </source>
</evidence>
<feature type="domain" description="Fumarate lyase N-terminal" evidence="2">
    <location>
        <begin position="19"/>
        <end position="285"/>
    </location>
</feature>
<dbReference type="OrthoDB" id="9768878at2"/>
<dbReference type="Pfam" id="PF00206">
    <property type="entry name" value="Lyase_1"/>
    <property type="match status" value="1"/>
</dbReference>
<dbReference type="NCBIfam" id="NF004631">
    <property type="entry name" value="PRK05975.1"/>
    <property type="match status" value="1"/>
</dbReference>
<dbReference type="InterPro" id="IPR022761">
    <property type="entry name" value="Fumarate_lyase_N"/>
</dbReference>
<sequence>MTLLSALAGDAEIEALLSDRAQVDHMLAVERALAGASADAGWISAEAAGAIAAAIDSFTPDWPDLEAGMAQDGVVVPALVRQIRRQLAEPHRAALHKGATSQDITDTALMLQVAAVFDLYESRLIALLSRFDELARAWAGRELVAHTRMQVALPTTWDAKLAAWSEPLQRHLRAITAMRRSLLVVQLGGPVGDRTSFEGHGDAIAAGLAQRLDLGLAAPWHATRDPIVALGNLLALLSGSLGKIGADVALLAQNEVAALRLEGGGGSSAMAHKSNPVNAEALVALARYNGGLAGTLQQAMVHEYERSGAAWTLEWLTLPTMLITTGASLRLGLKLAEQLRLG</sequence>
<comment type="similarity">
    <text evidence="1">Belongs to the class-II fumarase/aspartase family.</text>
</comment>
<reference evidence="3 4" key="1">
    <citation type="submission" date="2016-03" db="EMBL/GenBank/DDBJ databases">
        <title>Genome sequencing of Devosia sp. S37.</title>
        <authorList>
            <person name="Mohd Nor M."/>
        </authorList>
    </citation>
    <scope>NUCLEOTIDE SEQUENCE [LARGE SCALE GENOMIC DNA]</scope>
    <source>
        <strain evidence="3 4">S37</strain>
    </source>
</reference>
<dbReference type="EMBL" id="LVVY01000081">
    <property type="protein sequence ID" value="OAM77497.1"/>
    <property type="molecule type" value="Genomic_DNA"/>
</dbReference>
<organism evidence="3 4">
    <name type="scientific">Devosia elaeis</name>
    <dbReference type="NCBI Taxonomy" id="1770058"/>
    <lineage>
        <taxon>Bacteria</taxon>
        <taxon>Pseudomonadati</taxon>
        <taxon>Pseudomonadota</taxon>
        <taxon>Alphaproteobacteria</taxon>
        <taxon>Hyphomicrobiales</taxon>
        <taxon>Devosiaceae</taxon>
        <taxon>Devosia</taxon>
    </lineage>
</organism>
<dbReference type="GO" id="GO:0016829">
    <property type="term" value="F:lyase activity"/>
    <property type="evidence" value="ECO:0007669"/>
    <property type="project" value="UniProtKB-ARBA"/>
</dbReference>
<dbReference type="Proteomes" id="UP000078389">
    <property type="component" value="Unassembled WGS sequence"/>
</dbReference>
<name>A0A178HXX0_9HYPH</name>
<dbReference type="InterPro" id="IPR000362">
    <property type="entry name" value="Fumarate_lyase_fam"/>
</dbReference>
<dbReference type="InterPro" id="IPR020557">
    <property type="entry name" value="Fumarate_lyase_CS"/>
</dbReference>
<proteinExistence type="inferred from homology"/>
<protein>
    <submittedName>
        <fullName evidence="3">3-carboxy-cis,cis-muconate cycloisomerase</fullName>
    </submittedName>
</protein>
<dbReference type="RefSeq" id="WP_067455177.1">
    <property type="nucleotide sequence ID" value="NZ_LVVY01000081.1"/>
</dbReference>
<dbReference type="PROSITE" id="PS00163">
    <property type="entry name" value="FUMARATE_LYASES"/>
    <property type="match status" value="1"/>
</dbReference>
<keyword evidence="3" id="KW-0413">Isomerase</keyword>
<dbReference type="STRING" id="1770058.A3840_09105"/>
<gene>
    <name evidence="3" type="ORF">A3840_09105</name>
</gene>
<evidence type="ECO:0000313" key="4">
    <source>
        <dbReference type="Proteomes" id="UP000078389"/>
    </source>
</evidence>
<dbReference type="InterPro" id="IPR008948">
    <property type="entry name" value="L-Aspartase-like"/>
</dbReference>
<dbReference type="Gene3D" id="1.20.200.10">
    <property type="entry name" value="Fumarase/aspartase (Central domain)"/>
    <property type="match status" value="1"/>
</dbReference>
<accession>A0A178HXX0</accession>
<evidence type="ECO:0000256" key="1">
    <source>
        <dbReference type="ARBA" id="ARBA00034772"/>
    </source>
</evidence>